<proteinExistence type="predicted"/>
<accession>A0AAP7LUV7</accession>
<evidence type="ECO:0000256" key="3">
    <source>
        <dbReference type="RuleBase" id="RU000524"/>
    </source>
</evidence>
<evidence type="ECO:0000313" key="5">
    <source>
        <dbReference type="EMBL" id="OEK58908.1"/>
    </source>
</evidence>
<dbReference type="RefSeq" id="WP_069854308.1">
    <property type="nucleotide sequence ID" value="NZ_LNPX01000004.1"/>
</dbReference>
<feature type="region of interest" description="Disordered" evidence="4">
    <location>
        <begin position="108"/>
        <end position="171"/>
    </location>
</feature>
<gene>
    <name evidence="5" type="ORF">ASS94_00875</name>
</gene>
<dbReference type="Pfam" id="PF00436">
    <property type="entry name" value="SSB"/>
    <property type="match status" value="1"/>
</dbReference>
<dbReference type="Gene3D" id="2.40.50.140">
    <property type="entry name" value="Nucleic acid-binding proteins"/>
    <property type="match status" value="1"/>
</dbReference>
<keyword evidence="1 2" id="KW-0238">DNA-binding</keyword>
<dbReference type="InterPro" id="IPR012340">
    <property type="entry name" value="NA-bd_OB-fold"/>
</dbReference>
<name>A0AAP7LUV7_9STAP</name>
<dbReference type="InterPro" id="IPR000424">
    <property type="entry name" value="Primosome_PriB/ssb"/>
</dbReference>
<dbReference type="SUPFAM" id="SSF50249">
    <property type="entry name" value="Nucleic acid-binding proteins"/>
    <property type="match status" value="1"/>
</dbReference>
<evidence type="ECO:0000256" key="4">
    <source>
        <dbReference type="SAM" id="MobiDB-lite"/>
    </source>
</evidence>
<dbReference type="InterPro" id="IPR011344">
    <property type="entry name" value="ssDNA-bd"/>
</dbReference>
<feature type="compositionally biased region" description="Polar residues" evidence="4">
    <location>
        <begin position="144"/>
        <end position="159"/>
    </location>
</feature>
<sequence length="171" mass="19516">MVNEVIISGRITKDLELKETSNGKILPFDVAVQREYKNKNGEYDSDFISCLANNKYGTAEFLAKHAKKGYYVSLTGRMQNNNYTRKDGTTNYGMQMIVKSVDNQMLFLNKNDNSSNDYEPNNIPSEPNVQRGEPQNEWQRENKTSNSKIPKDNPFSNANMPVDLSDDDLPF</sequence>
<dbReference type="PROSITE" id="PS50935">
    <property type="entry name" value="SSB"/>
    <property type="match status" value="1"/>
</dbReference>
<comment type="caution">
    <text evidence="5">The sequence shown here is derived from an EMBL/GenBank/DDBJ whole genome shotgun (WGS) entry which is preliminary data.</text>
</comment>
<dbReference type="GO" id="GO:0006260">
    <property type="term" value="P:DNA replication"/>
    <property type="evidence" value="ECO:0007669"/>
    <property type="project" value="InterPro"/>
</dbReference>
<evidence type="ECO:0000256" key="1">
    <source>
        <dbReference type="ARBA" id="ARBA00023125"/>
    </source>
</evidence>
<dbReference type="AlphaFoldDB" id="A0AAP7LUV7"/>
<dbReference type="Proteomes" id="UP000095464">
    <property type="component" value="Unassembled WGS sequence"/>
</dbReference>
<reference evidence="6" key="1">
    <citation type="submission" date="2015-11" db="EMBL/GenBank/DDBJ databases">
        <title>Genomic diversity of Staphylococcus saprophyticus strains from urinary tract infections, animal surfaces, and fermented foods.</title>
        <authorList>
            <person name="Wolfe B.E."/>
        </authorList>
    </citation>
    <scope>NUCLEOTIDE SEQUENCE [LARGE SCALE GENOMIC DNA]</scope>
    <source>
        <strain evidence="6">738_7</strain>
    </source>
</reference>
<dbReference type="GO" id="GO:0003697">
    <property type="term" value="F:single-stranded DNA binding"/>
    <property type="evidence" value="ECO:0007669"/>
    <property type="project" value="InterPro"/>
</dbReference>
<evidence type="ECO:0000313" key="6">
    <source>
        <dbReference type="Proteomes" id="UP000095464"/>
    </source>
</evidence>
<dbReference type="EMBL" id="LNPX01000004">
    <property type="protein sequence ID" value="OEK58908.1"/>
    <property type="molecule type" value="Genomic_DNA"/>
</dbReference>
<dbReference type="CDD" id="cd04496">
    <property type="entry name" value="SSB_OBF"/>
    <property type="match status" value="1"/>
</dbReference>
<protein>
    <recommendedName>
        <fullName evidence="3">Single-stranded DNA-binding protein</fullName>
    </recommendedName>
</protein>
<evidence type="ECO:0000256" key="2">
    <source>
        <dbReference type="PROSITE-ProRule" id="PRU00252"/>
    </source>
</evidence>
<feature type="compositionally biased region" description="Polar residues" evidence="4">
    <location>
        <begin position="110"/>
        <end position="128"/>
    </location>
</feature>
<organism evidence="5 6">
    <name type="scientific">Staphylococcus equorum</name>
    <dbReference type="NCBI Taxonomy" id="246432"/>
    <lineage>
        <taxon>Bacteria</taxon>
        <taxon>Bacillati</taxon>
        <taxon>Bacillota</taxon>
        <taxon>Bacilli</taxon>
        <taxon>Bacillales</taxon>
        <taxon>Staphylococcaceae</taxon>
        <taxon>Staphylococcus</taxon>
    </lineage>
</organism>
<dbReference type="NCBIfam" id="TIGR00621">
    <property type="entry name" value="ssb"/>
    <property type="match status" value="1"/>
</dbReference>